<reference evidence="2" key="2">
    <citation type="submission" date="2020-11" db="EMBL/GenBank/DDBJ databases">
        <authorList>
            <person name="McCartney M.A."/>
            <person name="Auch B."/>
            <person name="Kono T."/>
            <person name="Mallez S."/>
            <person name="Becker A."/>
            <person name="Gohl D.M."/>
            <person name="Silverstein K.A.T."/>
            <person name="Koren S."/>
            <person name="Bechman K.B."/>
            <person name="Herman A."/>
            <person name="Abrahante J.E."/>
            <person name="Garbe J."/>
        </authorList>
    </citation>
    <scope>NUCLEOTIDE SEQUENCE</scope>
    <source>
        <strain evidence="2">Duluth1</strain>
        <tissue evidence="2">Whole animal</tissue>
    </source>
</reference>
<accession>A0A9D4HS73</accession>
<protein>
    <submittedName>
        <fullName evidence="2">Uncharacterized protein</fullName>
    </submittedName>
</protein>
<keyword evidence="3" id="KW-1185">Reference proteome</keyword>
<reference evidence="2" key="1">
    <citation type="journal article" date="2019" name="bioRxiv">
        <title>The Genome of the Zebra Mussel, Dreissena polymorpha: A Resource for Invasive Species Research.</title>
        <authorList>
            <person name="McCartney M.A."/>
            <person name="Auch B."/>
            <person name="Kono T."/>
            <person name="Mallez S."/>
            <person name="Zhang Y."/>
            <person name="Obille A."/>
            <person name="Becker A."/>
            <person name="Abrahante J.E."/>
            <person name="Garbe J."/>
            <person name="Badalamenti J.P."/>
            <person name="Herman A."/>
            <person name="Mangelson H."/>
            <person name="Liachko I."/>
            <person name="Sullivan S."/>
            <person name="Sone E.D."/>
            <person name="Koren S."/>
            <person name="Silverstein K.A.T."/>
            <person name="Beckman K.B."/>
            <person name="Gohl D.M."/>
        </authorList>
    </citation>
    <scope>NUCLEOTIDE SEQUENCE</scope>
    <source>
        <strain evidence="2">Duluth1</strain>
        <tissue evidence="2">Whole animal</tissue>
    </source>
</reference>
<evidence type="ECO:0000313" key="2">
    <source>
        <dbReference type="EMBL" id="KAH3729115.1"/>
    </source>
</evidence>
<sequence length="66" mass="7290">MKSLDVSCKLNAVFQPKPSCDQSNERGSSRSGESIASRIAQLPNGWVSRSARLNTHSRIMGDSQRR</sequence>
<dbReference type="EMBL" id="JAIWYP010000012">
    <property type="protein sequence ID" value="KAH3729115.1"/>
    <property type="molecule type" value="Genomic_DNA"/>
</dbReference>
<feature type="region of interest" description="Disordered" evidence="1">
    <location>
        <begin position="15"/>
        <end position="66"/>
    </location>
</feature>
<dbReference type="Proteomes" id="UP000828390">
    <property type="component" value="Unassembled WGS sequence"/>
</dbReference>
<evidence type="ECO:0000313" key="3">
    <source>
        <dbReference type="Proteomes" id="UP000828390"/>
    </source>
</evidence>
<name>A0A9D4HS73_DREPO</name>
<evidence type="ECO:0000256" key="1">
    <source>
        <dbReference type="SAM" id="MobiDB-lite"/>
    </source>
</evidence>
<dbReference type="AlphaFoldDB" id="A0A9D4HS73"/>
<gene>
    <name evidence="2" type="ORF">DPMN_055078</name>
</gene>
<feature type="compositionally biased region" description="Low complexity" evidence="1">
    <location>
        <begin position="29"/>
        <end position="40"/>
    </location>
</feature>
<proteinExistence type="predicted"/>
<comment type="caution">
    <text evidence="2">The sequence shown here is derived from an EMBL/GenBank/DDBJ whole genome shotgun (WGS) entry which is preliminary data.</text>
</comment>
<organism evidence="2 3">
    <name type="scientific">Dreissena polymorpha</name>
    <name type="common">Zebra mussel</name>
    <name type="synonym">Mytilus polymorpha</name>
    <dbReference type="NCBI Taxonomy" id="45954"/>
    <lineage>
        <taxon>Eukaryota</taxon>
        <taxon>Metazoa</taxon>
        <taxon>Spiralia</taxon>
        <taxon>Lophotrochozoa</taxon>
        <taxon>Mollusca</taxon>
        <taxon>Bivalvia</taxon>
        <taxon>Autobranchia</taxon>
        <taxon>Heteroconchia</taxon>
        <taxon>Euheterodonta</taxon>
        <taxon>Imparidentia</taxon>
        <taxon>Neoheterodontei</taxon>
        <taxon>Myida</taxon>
        <taxon>Dreissenoidea</taxon>
        <taxon>Dreissenidae</taxon>
        <taxon>Dreissena</taxon>
    </lineage>
</organism>